<dbReference type="Pfam" id="PF13468">
    <property type="entry name" value="Glyoxalase_3"/>
    <property type="match status" value="1"/>
</dbReference>
<dbReference type="Gene3D" id="3.10.180.10">
    <property type="entry name" value="2,3-Dihydroxybiphenyl 1,2-Dioxygenase, domain 1"/>
    <property type="match status" value="1"/>
</dbReference>
<dbReference type="GO" id="GO:0005506">
    <property type="term" value="F:iron ion binding"/>
    <property type="evidence" value="ECO:0007669"/>
    <property type="project" value="InterPro"/>
</dbReference>
<proteinExistence type="predicted"/>
<sequence length="261" mass="28502">MNNRLVTFGYGVRQCLGQALARVELRVPRDVVNPERIDMFHLDHLCLGVRELGDGVRRVHEETGLAHYDGGVIADAIANTIFPLGEDAYLEVEAVTAPAAVRDAGAAWFDRAVADGDRWMFWSLRADTLEELAAVAQRLGGEVARLPGRVQPDGTQRIITTAPGPGRALDTCWRRGLPNWFYREDPATNPDRGEVGRGERGTAVTRLEIGADAGELREHIGAETFGRLPLVVVPGRPGVRAVTVRTASGREVTLRRDPADL</sequence>
<evidence type="ECO:0000259" key="1">
    <source>
        <dbReference type="Pfam" id="PF13468"/>
    </source>
</evidence>
<dbReference type="EMBL" id="JANIIC010000003">
    <property type="protein sequence ID" value="MCQ8828149.1"/>
    <property type="molecule type" value="Genomic_DNA"/>
</dbReference>
<dbReference type="InterPro" id="IPR029068">
    <property type="entry name" value="Glyas_Bleomycin-R_OHBP_Dase"/>
</dbReference>
<organism evidence="2 3">
    <name type="scientific">Streptomyces malaysiensis subsp. samsunensis</name>
    <dbReference type="NCBI Taxonomy" id="459658"/>
    <lineage>
        <taxon>Bacteria</taxon>
        <taxon>Bacillati</taxon>
        <taxon>Actinomycetota</taxon>
        <taxon>Actinomycetes</taxon>
        <taxon>Kitasatosporales</taxon>
        <taxon>Streptomycetaceae</taxon>
        <taxon>Streptomyces</taxon>
        <taxon>Streptomyces violaceusniger group</taxon>
    </lineage>
</organism>
<dbReference type="InterPro" id="IPR017972">
    <property type="entry name" value="Cyt_P450_CS"/>
</dbReference>
<evidence type="ECO:0000313" key="3">
    <source>
        <dbReference type="Proteomes" id="UP001142400"/>
    </source>
</evidence>
<dbReference type="InterPro" id="IPR036396">
    <property type="entry name" value="Cyt_P450_sf"/>
</dbReference>
<keyword evidence="3" id="KW-1185">Reference proteome</keyword>
<name>A0A9X2RTX7_STRMQ</name>
<accession>A0A9X2RTX7</accession>
<dbReference type="InterPro" id="IPR025870">
    <property type="entry name" value="Glyoxalase-like_dom"/>
</dbReference>
<protein>
    <submittedName>
        <fullName evidence="2">VOC family protein</fullName>
    </submittedName>
</protein>
<dbReference type="RefSeq" id="WP_257629673.1">
    <property type="nucleotide sequence ID" value="NZ_JANIIC010000003.1"/>
</dbReference>
<dbReference type="PROSITE" id="PS00086">
    <property type="entry name" value="CYTOCHROME_P450"/>
    <property type="match status" value="1"/>
</dbReference>
<dbReference type="Proteomes" id="UP001142400">
    <property type="component" value="Unassembled WGS sequence"/>
</dbReference>
<dbReference type="GO" id="GO:0020037">
    <property type="term" value="F:heme binding"/>
    <property type="evidence" value="ECO:0007669"/>
    <property type="project" value="InterPro"/>
</dbReference>
<gene>
    <name evidence="2" type="ORF">NQU54_03360</name>
</gene>
<comment type="caution">
    <text evidence="2">The sequence shown here is derived from an EMBL/GenBank/DDBJ whole genome shotgun (WGS) entry which is preliminary data.</text>
</comment>
<feature type="domain" description="Glyoxalase-like" evidence="1">
    <location>
        <begin position="42"/>
        <end position="211"/>
    </location>
</feature>
<evidence type="ECO:0000313" key="2">
    <source>
        <dbReference type="EMBL" id="MCQ8828149.1"/>
    </source>
</evidence>
<dbReference type="AlphaFoldDB" id="A0A9X2RTX7"/>
<dbReference type="SUPFAM" id="SSF48264">
    <property type="entry name" value="Cytochrome P450"/>
    <property type="match status" value="1"/>
</dbReference>
<dbReference type="GO" id="GO:0016705">
    <property type="term" value="F:oxidoreductase activity, acting on paired donors, with incorporation or reduction of molecular oxygen"/>
    <property type="evidence" value="ECO:0007669"/>
    <property type="project" value="InterPro"/>
</dbReference>
<reference evidence="2" key="1">
    <citation type="submission" date="2022-06" db="EMBL/GenBank/DDBJ databases">
        <title>WGS of actinobacteria.</title>
        <authorList>
            <person name="Thawai C."/>
        </authorList>
    </citation>
    <scope>NUCLEOTIDE SEQUENCE</scope>
    <source>
        <strain evidence="2">DSM 42010</strain>
    </source>
</reference>
<dbReference type="GO" id="GO:0004497">
    <property type="term" value="F:monooxygenase activity"/>
    <property type="evidence" value="ECO:0007669"/>
    <property type="project" value="InterPro"/>
</dbReference>